<gene>
    <name evidence="5" type="ORF">UY33_C0030G0012</name>
</gene>
<dbReference type="FunFam" id="3.40.50.300:FF:000032">
    <property type="entry name" value="Export ABC transporter ATP-binding protein"/>
    <property type="match status" value="1"/>
</dbReference>
<feature type="domain" description="ABC transporter" evidence="4">
    <location>
        <begin position="9"/>
        <end position="237"/>
    </location>
</feature>
<comment type="caution">
    <text evidence="5">The sequence shown here is derived from an EMBL/GenBank/DDBJ whole genome shotgun (WGS) entry which is preliminary data.</text>
</comment>
<dbReference type="Pfam" id="PF00005">
    <property type="entry name" value="ABC_tran"/>
    <property type="match status" value="1"/>
</dbReference>
<dbReference type="InterPro" id="IPR017911">
    <property type="entry name" value="MacB-like_ATP-bd"/>
</dbReference>
<dbReference type="SUPFAM" id="SSF52540">
    <property type="entry name" value="P-loop containing nucleoside triphosphate hydrolases"/>
    <property type="match status" value="1"/>
</dbReference>
<dbReference type="InterPro" id="IPR027417">
    <property type="entry name" value="P-loop_NTPase"/>
</dbReference>
<dbReference type="GO" id="GO:0005886">
    <property type="term" value="C:plasma membrane"/>
    <property type="evidence" value="ECO:0007669"/>
    <property type="project" value="TreeGrafter"/>
</dbReference>
<evidence type="ECO:0000259" key="4">
    <source>
        <dbReference type="PROSITE" id="PS50893"/>
    </source>
</evidence>
<evidence type="ECO:0000256" key="1">
    <source>
        <dbReference type="ARBA" id="ARBA00022448"/>
    </source>
</evidence>
<name>A0A0G1UZJ3_9BACT</name>
<dbReference type="AlphaFoldDB" id="A0A0G1UZJ3"/>
<dbReference type="Proteomes" id="UP000034637">
    <property type="component" value="Unassembled WGS sequence"/>
</dbReference>
<dbReference type="Gene3D" id="3.40.50.300">
    <property type="entry name" value="P-loop containing nucleotide triphosphate hydrolases"/>
    <property type="match status" value="1"/>
</dbReference>
<dbReference type="InterPro" id="IPR017871">
    <property type="entry name" value="ABC_transporter-like_CS"/>
</dbReference>
<protein>
    <submittedName>
        <fullName evidence="5">ABC transporter related protein</fullName>
    </submittedName>
</protein>
<sequence>MKAKEMPVVKFDKVCRYYGSTDNGGEIVKAMCEVSFQITKGEFVAVTGPSGSGKSTLLHLIGLLDRPSEGEIYIDGVAVSKMADARLAKLRNEKIGFIFQQFNLLPKTSSLKQVELPLVYAGIGAAKRREMARSELESVGLLDKLNNRPSQLSGGQQQRVAIARAMVTKPALLLADEPTGNLDSKSGAAILELFERLHEGGVTVVIVTHDRDVAAHAPRRLVIKDGELVEDKGNGHG</sequence>
<dbReference type="PANTHER" id="PTHR24220:SF86">
    <property type="entry name" value="ABC TRANSPORTER ABCH.1"/>
    <property type="match status" value="1"/>
</dbReference>
<dbReference type="CDD" id="cd03255">
    <property type="entry name" value="ABC_MJ0796_LolCDE_FtsE"/>
    <property type="match status" value="1"/>
</dbReference>
<organism evidence="5 6">
    <name type="scientific">Candidatus Amesbacteria bacterium GW2011_GWA1_48_9</name>
    <dbReference type="NCBI Taxonomy" id="1618355"/>
    <lineage>
        <taxon>Bacteria</taxon>
        <taxon>Candidatus Amesiibacteriota</taxon>
    </lineage>
</organism>
<dbReference type="GO" id="GO:0098796">
    <property type="term" value="C:membrane protein complex"/>
    <property type="evidence" value="ECO:0007669"/>
    <property type="project" value="UniProtKB-ARBA"/>
</dbReference>
<dbReference type="EMBL" id="LCPP01000030">
    <property type="protein sequence ID" value="KKU99501.1"/>
    <property type="molecule type" value="Genomic_DNA"/>
</dbReference>
<dbReference type="PANTHER" id="PTHR24220">
    <property type="entry name" value="IMPORT ATP-BINDING PROTEIN"/>
    <property type="match status" value="1"/>
</dbReference>
<dbReference type="InterPro" id="IPR003439">
    <property type="entry name" value="ABC_transporter-like_ATP-bd"/>
</dbReference>
<evidence type="ECO:0000313" key="6">
    <source>
        <dbReference type="Proteomes" id="UP000034637"/>
    </source>
</evidence>
<evidence type="ECO:0000256" key="3">
    <source>
        <dbReference type="ARBA" id="ARBA00022840"/>
    </source>
</evidence>
<keyword evidence="3" id="KW-0067">ATP-binding</keyword>
<reference evidence="5 6" key="1">
    <citation type="journal article" date="2015" name="Nature">
        <title>rRNA introns, odd ribosomes, and small enigmatic genomes across a large radiation of phyla.</title>
        <authorList>
            <person name="Brown C.T."/>
            <person name="Hug L.A."/>
            <person name="Thomas B.C."/>
            <person name="Sharon I."/>
            <person name="Castelle C.J."/>
            <person name="Singh A."/>
            <person name="Wilkins M.J."/>
            <person name="Williams K.H."/>
            <person name="Banfield J.F."/>
        </authorList>
    </citation>
    <scope>NUCLEOTIDE SEQUENCE [LARGE SCALE GENOMIC DNA]</scope>
</reference>
<dbReference type="InterPro" id="IPR015854">
    <property type="entry name" value="ABC_transpr_LolD-like"/>
</dbReference>
<dbReference type="GO" id="GO:0016887">
    <property type="term" value="F:ATP hydrolysis activity"/>
    <property type="evidence" value="ECO:0007669"/>
    <property type="project" value="InterPro"/>
</dbReference>
<dbReference type="InterPro" id="IPR003593">
    <property type="entry name" value="AAA+_ATPase"/>
</dbReference>
<dbReference type="PROSITE" id="PS00211">
    <property type="entry name" value="ABC_TRANSPORTER_1"/>
    <property type="match status" value="1"/>
</dbReference>
<accession>A0A0G1UZJ3</accession>
<keyword evidence="2" id="KW-0547">Nucleotide-binding</keyword>
<evidence type="ECO:0000313" key="5">
    <source>
        <dbReference type="EMBL" id="KKU99501.1"/>
    </source>
</evidence>
<dbReference type="GO" id="GO:0022857">
    <property type="term" value="F:transmembrane transporter activity"/>
    <property type="evidence" value="ECO:0007669"/>
    <property type="project" value="TreeGrafter"/>
</dbReference>
<dbReference type="SMART" id="SM00382">
    <property type="entry name" value="AAA"/>
    <property type="match status" value="1"/>
</dbReference>
<evidence type="ECO:0000256" key="2">
    <source>
        <dbReference type="ARBA" id="ARBA00022741"/>
    </source>
</evidence>
<proteinExistence type="predicted"/>
<dbReference type="PROSITE" id="PS50893">
    <property type="entry name" value="ABC_TRANSPORTER_2"/>
    <property type="match status" value="1"/>
</dbReference>
<dbReference type="GO" id="GO:0005524">
    <property type="term" value="F:ATP binding"/>
    <property type="evidence" value="ECO:0007669"/>
    <property type="project" value="UniProtKB-KW"/>
</dbReference>
<keyword evidence="1" id="KW-0813">Transport</keyword>